<dbReference type="CDD" id="cd02511">
    <property type="entry name" value="Beta4Glucosyltransferase"/>
    <property type="match status" value="1"/>
</dbReference>
<feature type="domain" description="Glycosyltransferase 2-like" evidence="4">
    <location>
        <begin position="5"/>
        <end position="124"/>
    </location>
</feature>
<reference evidence="5 6" key="1">
    <citation type="submission" date="2016-12" db="EMBL/GenBank/DDBJ databases">
        <authorList>
            <person name="Song W.-J."/>
            <person name="Kurnit D.M."/>
        </authorList>
    </citation>
    <scope>NUCLEOTIDE SEQUENCE [LARGE SCALE GENOMIC DNA]</scope>
    <source>
        <strain evidence="5 6">DSM 12503</strain>
    </source>
</reference>
<keyword evidence="6" id="KW-1185">Reference proteome</keyword>
<gene>
    <name evidence="5" type="ORF">SAMN02745217_02632</name>
</gene>
<dbReference type="Pfam" id="PF07719">
    <property type="entry name" value="TPR_2"/>
    <property type="match status" value="1"/>
</dbReference>
<dbReference type="InterPro" id="IPR001173">
    <property type="entry name" value="Glyco_trans_2-like"/>
</dbReference>
<dbReference type="PROSITE" id="PS50005">
    <property type="entry name" value="TPR"/>
    <property type="match status" value="1"/>
</dbReference>
<keyword evidence="1" id="KW-0677">Repeat</keyword>
<dbReference type="Proteomes" id="UP000184612">
    <property type="component" value="Unassembled WGS sequence"/>
</dbReference>
<dbReference type="InterPro" id="IPR029044">
    <property type="entry name" value="Nucleotide-diphossugar_trans"/>
</dbReference>
<dbReference type="Pfam" id="PF00535">
    <property type="entry name" value="Glycos_transf_2"/>
    <property type="match status" value="1"/>
</dbReference>
<organism evidence="5 6">
    <name type="scientific">Anaerocolumna xylanovorans DSM 12503</name>
    <dbReference type="NCBI Taxonomy" id="1121345"/>
    <lineage>
        <taxon>Bacteria</taxon>
        <taxon>Bacillati</taxon>
        <taxon>Bacillota</taxon>
        <taxon>Clostridia</taxon>
        <taxon>Lachnospirales</taxon>
        <taxon>Lachnospiraceae</taxon>
        <taxon>Anaerocolumna</taxon>
    </lineage>
</organism>
<protein>
    <submittedName>
        <fullName evidence="5">TPR repeat-containing protein</fullName>
    </submittedName>
</protein>
<dbReference type="Gene3D" id="3.90.550.10">
    <property type="entry name" value="Spore Coat Polysaccharide Biosynthesis Protein SpsA, Chain A"/>
    <property type="match status" value="1"/>
</dbReference>
<dbReference type="InterPro" id="IPR013105">
    <property type="entry name" value="TPR_2"/>
</dbReference>
<evidence type="ECO:0000313" key="5">
    <source>
        <dbReference type="EMBL" id="SHO50198.1"/>
    </source>
</evidence>
<proteinExistence type="predicted"/>
<feature type="repeat" description="TPR" evidence="3">
    <location>
        <begin position="319"/>
        <end position="352"/>
    </location>
</feature>
<evidence type="ECO:0000256" key="3">
    <source>
        <dbReference type="PROSITE-ProRule" id="PRU00339"/>
    </source>
</evidence>
<dbReference type="PROSITE" id="PS50293">
    <property type="entry name" value="TPR_REGION"/>
    <property type="match status" value="1"/>
</dbReference>
<dbReference type="InterPro" id="IPR019734">
    <property type="entry name" value="TPR_rpt"/>
</dbReference>
<dbReference type="SMART" id="SM00028">
    <property type="entry name" value="TPR"/>
    <property type="match status" value="2"/>
</dbReference>
<evidence type="ECO:0000256" key="2">
    <source>
        <dbReference type="ARBA" id="ARBA00022803"/>
    </source>
</evidence>
<keyword evidence="2 3" id="KW-0802">TPR repeat</keyword>
<evidence type="ECO:0000259" key="4">
    <source>
        <dbReference type="Pfam" id="PF00535"/>
    </source>
</evidence>
<dbReference type="InterPro" id="IPR011990">
    <property type="entry name" value="TPR-like_helical_dom_sf"/>
</dbReference>
<dbReference type="RefSeq" id="WP_084558639.1">
    <property type="nucleotide sequence ID" value="NZ_FRFD01000007.1"/>
</dbReference>
<dbReference type="SUPFAM" id="SSF53448">
    <property type="entry name" value="Nucleotide-diphospho-sugar transferases"/>
    <property type="match status" value="1"/>
</dbReference>
<dbReference type="PANTHER" id="PTHR43630">
    <property type="entry name" value="POLY-BETA-1,6-N-ACETYL-D-GLUCOSAMINE SYNTHASE"/>
    <property type="match status" value="1"/>
</dbReference>
<dbReference type="OrthoDB" id="9815923at2"/>
<dbReference type="AlphaFoldDB" id="A0A1M7YCG2"/>
<dbReference type="EMBL" id="FRFD01000007">
    <property type="protein sequence ID" value="SHO50198.1"/>
    <property type="molecule type" value="Genomic_DNA"/>
</dbReference>
<dbReference type="STRING" id="1121345.SAMN02745217_02632"/>
<evidence type="ECO:0000256" key="1">
    <source>
        <dbReference type="ARBA" id="ARBA00022737"/>
    </source>
</evidence>
<sequence>MPTLSLCMIVKNEEEYIKASLESVKDIADEIIIIDTGSDDSTVDICSGYTDKIYQMEWKEDFSEARNMSIEKASCDWILWMDADERLVIRNKDAFKRLLSEQDRDMFFVKLLHLTDSEREEEKKYYISYHNRLFRRKNGFYFKGRIHERLLKGSGIVPESGDAKGSVEIIHYGYTTKHMKEKALRNLQICLKEKETETDNPWLDYYIACELYRLGDIKDALELVNHAVMEFLSQSKMPPAFLYKLKYDILIYNGSMESVCEGLEKAVNLYKDYVELHFYRGIALFQLGRYEAAKREFSYCILLGEDNADYLIRCGSGSFLAYHYMGEAYLKLGEKENAREAFQQALFIHPGFTEAKKRLEELRI</sequence>
<evidence type="ECO:0000313" key="6">
    <source>
        <dbReference type="Proteomes" id="UP000184612"/>
    </source>
</evidence>
<name>A0A1M7YCG2_9FIRM</name>
<dbReference type="PANTHER" id="PTHR43630:SF2">
    <property type="entry name" value="GLYCOSYLTRANSFERASE"/>
    <property type="match status" value="1"/>
</dbReference>
<dbReference type="SUPFAM" id="SSF48452">
    <property type="entry name" value="TPR-like"/>
    <property type="match status" value="1"/>
</dbReference>
<accession>A0A1M7YCG2</accession>
<dbReference type="Gene3D" id="1.25.40.10">
    <property type="entry name" value="Tetratricopeptide repeat domain"/>
    <property type="match status" value="1"/>
</dbReference>